<sequence length="55" mass="6533">MLEHDGEAEREGAGTLLRMRSASTRFVTKARKRVSIYERQIWKTFISFVRQLFPM</sequence>
<proteinExistence type="predicted"/>
<organism evidence="1 2">
    <name type="scientific">Ochrobactrum quorumnocens</name>
    <dbReference type="NCBI Taxonomy" id="271865"/>
    <lineage>
        <taxon>Bacteria</taxon>
        <taxon>Pseudomonadati</taxon>
        <taxon>Pseudomonadota</taxon>
        <taxon>Alphaproteobacteria</taxon>
        <taxon>Hyphomicrobiales</taxon>
        <taxon>Brucellaceae</taxon>
        <taxon>Brucella/Ochrobactrum group</taxon>
        <taxon>Ochrobactrum</taxon>
    </lineage>
</organism>
<gene>
    <name evidence="1" type="ORF">CES85_2788</name>
</gene>
<accession>A0A248UNF2</accession>
<evidence type="ECO:0000313" key="2">
    <source>
        <dbReference type="Proteomes" id="UP000215256"/>
    </source>
</evidence>
<dbReference type="Proteomes" id="UP000215256">
    <property type="component" value="Plasmid unnamed1"/>
</dbReference>
<dbReference type="KEGG" id="och:CES85_2788"/>
<dbReference type="EMBL" id="CP022605">
    <property type="protein sequence ID" value="ASV88373.1"/>
    <property type="molecule type" value="Genomic_DNA"/>
</dbReference>
<protein>
    <submittedName>
        <fullName evidence="1">Uncharacterized protein</fullName>
    </submittedName>
</protein>
<dbReference type="AlphaFoldDB" id="A0A248UNF2"/>
<name>A0A248UNF2_9HYPH</name>
<geneLocation type="plasmid" evidence="1 2">
    <name>unnamed1</name>
</geneLocation>
<evidence type="ECO:0000313" key="1">
    <source>
        <dbReference type="EMBL" id="ASV88373.1"/>
    </source>
</evidence>
<keyword evidence="1" id="KW-0614">Plasmid</keyword>
<reference evidence="1 2" key="1">
    <citation type="submission" date="2017-07" db="EMBL/GenBank/DDBJ databases">
        <title>Phylogenetic study on the rhizospheric bacterium Ochrobactrum sp. A44.</title>
        <authorList>
            <person name="Krzyzanowska D.M."/>
            <person name="Ossowicki A."/>
            <person name="Rajewska M."/>
            <person name="Maciag T."/>
            <person name="Kaczynski Z."/>
            <person name="Czerwicka M."/>
            <person name="Jafra S."/>
        </authorList>
    </citation>
    <scope>NUCLEOTIDE SEQUENCE [LARGE SCALE GENOMIC DNA]</scope>
    <source>
        <strain evidence="1 2">A44</strain>
        <plasmid evidence="1 2">unnamed1</plasmid>
    </source>
</reference>